<dbReference type="InterPro" id="IPR017946">
    <property type="entry name" value="PLC-like_Pdiesterase_TIM-brl"/>
</dbReference>
<sequence>MKRFRSFLNFKVSIVLIAIAFVLYINHTDLLFAKETKHEPLLLSHRGAHPDYVLTSDEINGCSEIQLANTEPASIENTIPAIRAAYEAGAEIVEVDLQQTRDGNFVAFRDWNLDCRTNGTGPIWDYTTEELKQLDIGYGYQLEGDNTYPFRGDGVGLIPTLEEILNNFPEERLLLHIQSRSTSDGERLANILESLSTEQLQTLIVTGSHATITYINERFPSVQIMTKEEYQEFSTPTDRSGWSTFRSFD</sequence>
<dbReference type="EMBL" id="BA000004">
    <property type="protein sequence ID" value="BAB05495.1"/>
    <property type="molecule type" value="Genomic_DNA"/>
</dbReference>
<evidence type="ECO:0000313" key="2">
    <source>
        <dbReference type="EMBL" id="BAB05495.1"/>
    </source>
</evidence>
<dbReference type="Pfam" id="PF03009">
    <property type="entry name" value="GDPD"/>
    <property type="match status" value="1"/>
</dbReference>
<reference evidence="2 3" key="1">
    <citation type="journal article" date="2000" name="Nucleic Acids Res.">
        <title>Complete genome sequence of the alkaliphilic bacterium Bacillus halodurans and genomic sequence comparison with Bacillus subtilis.</title>
        <authorList>
            <person name="Takami H."/>
            <person name="Nakasone K."/>
            <person name="Takaki Y."/>
            <person name="Maeno G."/>
            <person name="Sasaki R."/>
            <person name="Masui N."/>
            <person name="Fuji F."/>
            <person name="Hirama C."/>
            <person name="Nakamura Y."/>
            <person name="Ogasawara N."/>
            <person name="Kuhara S."/>
            <person name="Horikoshi K."/>
        </authorList>
    </citation>
    <scope>NUCLEOTIDE SEQUENCE [LARGE SCALE GENOMIC DNA]</scope>
    <source>
        <strain evidence="3">ATCC BAA-125 / DSM 18197 / FERM 7344 / JCM 9153 / C-125</strain>
    </source>
</reference>
<dbReference type="InterPro" id="IPR030395">
    <property type="entry name" value="GP_PDE_dom"/>
</dbReference>
<dbReference type="PANTHER" id="PTHR46211">
    <property type="entry name" value="GLYCEROPHOSPHORYL DIESTER PHOSPHODIESTERASE"/>
    <property type="match status" value="1"/>
</dbReference>
<dbReference type="PANTHER" id="PTHR46211:SF14">
    <property type="entry name" value="GLYCEROPHOSPHODIESTER PHOSPHODIESTERASE"/>
    <property type="match status" value="1"/>
</dbReference>
<evidence type="ECO:0000259" key="1">
    <source>
        <dbReference type="PROSITE" id="PS51704"/>
    </source>
</evidence>
<dbReference type="SUPFAM" id="SSF51695">
    <property type="entry name" value="PLC-like phosphodiesterases"/>
    <property type="match status" value="1"/>
</dbReference>
<dbReference type="GO" id="GO:0008081">
    <property type="term" value="F:phosphoric diester hydrolase activity"/>
    <property type="evidence" value="ECO:0007669"/>
    <property type="project" value="InterPro"/>
</dbReference>
<proteinExistence type="predicted"/>
<dbReference type="Gene3D" id="3.20.20.190">
    <property type="entry name" value="Phosphatidylinositol (PI) phosphodiesterase"/>
    <property type="match status" value="1"/>
</dbReference>
<dbReference type="eggNOG" id="COG0584">
    <property type="taxonomic scope" value="Bacteria"/>
</dbReference>
<feature type="domain" description="GP-PDE" evidence="1">
    <location>
        <begin position="40"/>
        <end position="249"/>
    </location>
</feature>
<dbReference type="KEGG" id="bha:BH1776"/>
<gene>
    <name evidence="2" type="ordered locus">BH1776</name>
</gene>
<organism evidence="2 3">
    <name type="scientific">Halalkalibacterium halodurans (strain ATCC BAA-125 / DSM 18197 / FERM 7344 / JCM 9153 / C-125)</name>
    <name type="common">Bacillus halodurans</name>
    <dbReference type="NCBI Taxonomy" id="272558"/>
    <lineage>
        <taxon>Bacteria</taxon>
        <taxon>Bacillati</taxon>
        <taxon>Bacillota</taxon>
        <taxon>Bacilli</taxon>
        <taxon>Bacillales</taxon>
        <taxon>Bacillaceae</taxon>
        <taxon>Halalkalibacterium (ex Joshi et al. 2022)</taxon>
    </lineage>
</organism>
<dbReference type="Proteomes" id="UP000001258">
    <property type="component" value="Chromosome"/>
</dbReference>
<dbReference type="AlphaFoldDB" id="Q9KBZ8"/>
<dbReference type="GO" id="GO:0006629">
    <property type="term" value="P:lipid metabolic process"/>
    <property type="evidence" value="ECO:0007669"/>
    <property type="project" value="InterPro"/>
</dbReference>
<name>Q9KBZ8_HALH5</name>
<dbReference type="RefSeq" id="WP_010897937.1">
    <property type="nucleotide sequence ID" value="NC_002570.2"/>
</dbReference>
<evidence type="ECO:0000313" key="3">
    <source>
        <dbReference type="Proteomes" id="UP000001258"/>
    </source>
</evidence>
<protein>
    <submittedName>
        <fullName evidence="2">Glycerophosphoryl diester phosphodiesterase</fullName>
    </submittedName>
</protein>
<dbReference type="PIR" id="H83871">
    <property type="entry name" value="H83871"/>
</dbReference>
<dbReference type="HOGENOM" id="CLU_074029_0_0_9"/>
<dbReference type="PROSITE" id="PS51704">
    <property type="entry name" value="GP_PDE"/>
    <property type="match status" value="1"/>
</dbReference>
<keyword evidence="3" id="KW-1185">Reference proteome</keyword>
<accession>Q9KBZ8</accession>
<dbReference type="STRING" id="272558.gene:10727674"/>